<gene>
    <name evidence="2" type="ORF">B0X71_09605</name>
</gene>
<dbReference type="Proteomes" id="UP000188184">
    <property type="component" value="Chromosome"/>
</dbReference>
<evidence type="ECO:0000259" key="1">
    <source>
        <dbReference type="Pfam" id="PF10057"/>
    </source>
</evidence>
<organism evidence="2 3">
    <name type="scientific">Planococcus lenghuensis</name>
    <dbReference type="NCBI Taxonomy" id="2213202"/>
    <lineage>
        <taxon>Bacteria</taxon>
        <taxon>Bacillati</taxon>
        <taxon>Bacillota</taxon>
        <taxon>Bacilli</taxon>
        <taxon>Bacillales</taxon>
        <taxon>Caryophanaceae</taxon>
        <taxon>Planococcus</taxon>
    </lineage>
</organism>
<dbReference type="EMBL" id="CP019640">
    <property type="protein sequence ID" value="AQQ53307.1"/>
    <property type="molecule type" value="Genomic_DNA"/>
</dbReference>
<dbReference type="KEGG" id="pmar:B0X71_09605"/>
<dbReference type="AlphaFoldDB" id="A0A1Q2KZR1"/>
<protein>
    <recommendedName>
        <fullName evidence="1">Na+-translocating membrane potential-generating system MpsC domain-containing protein</fullName>
    </recommendedName>
</protein>
<dbReference type="Pfam" id="PF10057">
    <property type="entry name" value="MpsC"/>
    <property type="match status" value="1"/>
</dbReference>
<accession>A0A1Q2KZR1</accession>
<feature type="domain" description="Na+-translocating membrane potential-generating system MpsC" evidence="1">
    <location>
        <begin position="5"/>
        <end position="110"/>
    </location>
</feature>
<dbReference type="RefSeq" id="WP_198038559.1">
    <property type="nucleotide sequence ID" value="NZ_CP019640.1"/>
</dbReference>
<evidence type="ECO:0000313" key="3">
    <source>
        <dbReference type="Proteomes" id="UP000188184"/>
    </source>
</evidence>
<name>A0A1Q2KZR1_9BACL</name>
<proteinExistence type="predicted"/>
<dbReference type="InterPro" id="IPR018745">
    <property type="entry name" value="MpsC"/>
</dbReference>
<evidence type="ECO:0000313" key="2">
    <source>
        <dbReference type="EMBL" id="AQQ53307.1"/>
    </source>
</evidence>
<reference evidence="2 3" key="1">
    <citation type="submission" date="2017-02" db="EMBL/GenBank/DDBJ databases">
        <title>The complete genomic sequence of a novel cold adapted crude oil-degrading bacterium Planococcus qaidamina Y42.</title>
        <authorList>
            <person name="Yang R."/>
        </authorList>
    </citation>
    <scope>NUCLEOTIDE SEQUENCE [LARGE SCALE GENOMIC DNA]</scope>
    <source>
        <strain evidence="2 3">Y42</strain>
    </source>
</reference>
<keyword evidence="3" id="KW-1185">Reference proteome</keyword>
<sequence>MTNRESHTAAIEEYVSTALLNHFGSRPESIQIILRPPFMVMHLTDFSLPNEKALLKQNHAKQVLKTRDVLLGGLKTELAAELPDKCGMAIDGLYADWNINNKTGLLLAVANRQETHETVSLNETEKALLDVLVEASKKTEKKPDHTGIHWLSESVLLIERTGLMVDIETELVKNGSTEELRLAKRPLEHRLMESAPLEAAIGKPIRELFVDWDFEEDRAYMVLLLEASSK</sequence>